<dbReference type="EMBL" id="JAEPRE010000077">
    <property type="protein sequence ID" value="KAG2233512.1"/>
    <property type="molecule type" value="Genomic_DNA"/>
</dbReference>
<sequence length="513" mass="58401">MDFFLQADNVSSPPSSPPYRPLQRQRSSYIVDASNADAIKDKVRLDYMYKVKNTFQHLTFQQRYTFLTEILDCCDNQLLQYIYTFITPKLKIDFLKELPIELSLYIVSFIQDPLTLARASRVSRHWNQLTKDESTWKALCLQHQYISTPSICYRDFFRRRYNIDTAWNQGGIVTFCQNQIGDGLATSLQMDDTYIVIGCDNNHIEVYNAKNGKYIRSLLGHEGGVWAIQFIKNEYNEHILVTGGCDRGARVWNLTTGELLFVLRGHVSTIRCLKVRDDKVAITGSRDTTLRIWDIKTGQLKHVCAGHQGSVRCLEISGNQFVSGSYDSTARLWDIETGQCVHEFIGHHSQIYAIAFDGNKVVTGSLDSNIRIWSAQTGTCLITLQGHTSLVGHLQLFDHHLVSGGSDGCLRVWDMNTYECRHRISAHDNSVTCIQVDNKRILSGGSDGKVKLWNIETGTLIRSFTETARTVWKIQLNDTKAVVILQRAENTTNNSHHAVIELHDFDTYSPNFL</sequence>
<feature type="repeat" description="WD" evidence="3">
    <location>
        <begin position="218"/>
        <end position="262"/>
    </location>
</feature>
<feature type="repeat" description="WD" evidence="3">
    <location>
        <begin position="424"/>
        <end position="463"/>
    </location>
</feature>
<gene>
    <name evidence="6" type="ORF">INT48_003383</name>
</gene>
<dbReference type="PANTHER" id="PTHR22847:SF732">
    <property type="entry name" value="F-BOX DOMAIN-CONTAINING PROTEIN"/>
    <property type="match status" value="1"/>
</dbReference>
<dbReference type="InterPro" id="IPR001810">
    <property type="entry name" value="F-box_dom"/>
</dbReference>
<dbReference type="Pfam" id="PF12937">
    <property type="entry name" value="F-box-like"/>
    <property type="match status" value="1"/>
</dbReference>
<evidence type="ECO:0000313" key="7">
    <source>
        <dbReference type="Proteomes" id="UP000613177"/>
    </source>
</evidence>
<dbReference type="CDD" id="cd00200">
    <property type="entry name" value="WD40"/>
    <property type="match status" value="1"/>
</dbReference>
<feature type="region of interest" description="Disordered" evidence="4">
    <location>
        <begin position="1"/>
        <end position="22"/>
    </location>
</feature>
<dbReference type="SUPFAM" id="SSF81383">
    <property type="entry name" value="F-box domain"/>
    <property type="match status" value="1"/>
</dbReference>
<proteinExistence type="predicted"/>
<evidence type="ECO:0000256" key="1">
    <source>
        <dbReference type="ARBA" id="ARBA00022574"/>
    </source>
</evidence>
<evidence type="ECO:0000313" key="6">
    <source>
        <dbReference type="EMBL" id="KAG2233512.1"/>
    </source>
</evidence>
<dbReference type="PROSITE" id="PS00678">
    <property type="entry name" value="WD_REPEATS_1"/>
    <property type="match status" value="4"/>
</dbReference>
<dbReference type="Pfam" id="PF00400">
    <property type="entry name" value="WD40"/>
    <property type="match status" value="6"/>
</dbReference>
<dbReference type="AlphaFoldDB" id="A0A8H7VW22"/>
<dbReference type="InterPro" id="IPR020472">
    <property type="entry name" value="WD40_PAC1"/>
</dbReference>
<dbReference type="InterPro" id="IPR036047">
    <property type="entry name" value="F-box-like_dom_sf"/>
</dbReference>
<dbReference type="SMART" id="SM00320">
    <property type="entry name" value="WD40"/>
    <property type="match status" value="6"/>
</dbReference>
<dbReference type="InterPro" id="IPR015943">
    <property type="entry name" value="WD40/YVTN_repeat-like_dom_sf"/>
</dbReference>
<dbReference type="PROSITE" id="PS50294">
    <property type="entry name" value="WD_REPEATS_REGION"/>
    <property type="match status" value="6"/>
</dbReference>
<comment type="caution">
    <text evidence="6">The sequence shown here is derived from an EMBL/GenBank/DDBJ whole genome shotgun (WGS) entry which is preliminary data.</text>
</comment>
<dbReference type="Gene3D" id="1.20.1280.50">
    <property type="match status" value="1"/>
</dbReference>
<protein>
    <recommendedName>
        <fullName evidence="5">F-box domain-containing protein</fullName>
    </recommendedName>
</protein>
<dbReference type="SMART" id="SM00256">
    <property type="entry name" value="FBOX"/>
    <property type="match status" value="1"/>
</dbReference>
<evidence type="ECO:0000256" key="3">
    <source>
        <dbReference type="PROSITE-ProRule" id="PRU00221"/>
    </source>
</evidence>
<feature type="domain" description="F-box" evidence="5">
    <location>
        <begin position="92"/>
        <end position="139"/>
    </location>
</feature>
<dbReference type="SUPFAM" id="SSF50978">
    <property type="entry name" value="WD40 repeat-like"/>
    <property type="match status" value="1"/>
</dbReference>
<evidence type="ECO:0000256" key="4">
    <source>
        <dbReference type="SAM" id="MobiDB-lite"/>
    </source>
</evidence>
<keyword evidence="2" id="KW-0677">Repeat</keyword>
<feature type="repeat" description="WD" evidence="3">
    <location>
        <begin position="263"/>
        <end position="303"/>
    </location>
</feature>
<dbReference type="Gene3D" id="2.130.10.10">
    <property type="entry name" value="YVTN repeat-like/Quinoprotein amine dehydrogenase"/>
    <property type="match status" value="1"/>
</dbReference>
<evidence type="ECO:0000256" key="2">
    <source>
        <dbReference type="ARBA" id="ARBA00022737"/>
    </source>
</evidence>
<dbReference type="InterPro" id="IPR001680">
    <property type="entry name" value="WD40_rpt"/>
</dbReference>
<dbReference type="InterPro" id="IPR019775">
    <property type="entry name" value="WD40_repeat_CS"/>
</dbReference>
<keyword evidence="7" id="KW-1185">Reference proteome</keyword>
<feature type="repeat" description="WD" evidence="3">
    <location>
        <begin position="304"/>
        <end position="343"/>
    </location>
</feature>
<accession>A0A8H7VW22</accession>
<dbReference type="PROSITE" id="PS50082">
    <property type="entry name" value="WD_REPEATS_2"/>
    <property type="match status" value="6"/>
</dbReference>
<feature type="repeat" description="WD" evidence="3">
    <location>
        <begin position="384"/>
        <end position="423"/>
    </location>
</feature>
<keyword evidence="1 3" id="KW-0853">WD repeat</keyword>
<evidence type="ECO:0000259" key="5">
    <source>
        <dbReference type="PROSITE" id="PS50181"/>
    </source>
</evidence>
<feature type="repeat" description="WD" evidence="3">
    <location>
        <begin position="344"/>
        <end position="383"/>
    </location>
</feature>
<reference evidence="6" key="1">
    <citation type="submission" date="2021-01" db="EMBL/GenBank/DDBJ databases">
        <title>Metabolic potential, ecology and presence of endohyphal bacteria is reflected in genomic diversity of Mucoromycotina.</title>
        <authorList>
            <person name="Muszewska A."/>
            <person name="Okrasinska A."/>
            <person name="Steczkiewicz K."/>
            <person name="Drgas O."/>
            <person name="Orlowska M."/>
            <person name="Perlinska-Lenart U."/>
            <person name="Aleksandrzak-Piekarczyk T."/>
            <person name="Szatraj K."/>
            <person name="Zielenkiewicz U."/>
            <person name="Pilsyk S."/>
            <person name="Malc E."/>
            <person name="Mieczkowski P."/>
            <person name="Kruszewska J.S."/>
            <person name="Biernat P."/>
            <person name="Pawlowska J."/>
        </authorList>
    </citation>
    <scope>NUCLEOTIDE SEQUENCE</scope>
    <source>
        <strain evidence="6">WA0000018081</strain>
    </source>
</reference>
<dbReference type="PANTHER" id="PTHR22847">
    <property type="entry name" value="WD40 REPEAT PROTEIN"/>
    <property type="match status" value="1"/>
</dbReference>
<dbReference type="PRINTS" id="PR00320">
    <property type="entry name" value="GPROTEINBRPT"/>
</dbReference>
<dbReference type="InterPro" id="IPR036322">
    <property type="entry name" value="WD40_repeat_dom_sf"/>
</dbReference>
<dbReference type="PROSITE" id="PS50181">
    <property type="entry name" value="FBOX"/>
    <property type="match status" value="1"/>
</dbReference>
<name>A0A8H7VW22_9FUNG</name>
<organism evidence="6 7">
    <name type="scientific">Thamnidium elegans</name>
    <dbReference type="NCBI Taxonomy" id="101142"/>
    <lineage>
        <taxon>Eukaryota</taxon>
        <taxon>Fungi</taxon>
        <taxon>Fungi incertae sedis</taxon>
        <taxon>Mucoromycota</taxon>
        <taxon>Mucoromycotina</taxon>
        <taxon>Mucoromycetes</taxon>
        <taxon>Mucorales</taxon>
        <taxon>Mucorineae</taxon>
        <taxon>Mucoraceae</taxon>
        <taxon>Thamnidium</taxon>
    </lineage>
</organism>
<dbReference type="Proteomes" id="UP000613177">
    <property type="component" value="Unassembled WGS sequence"/>
</dbReference>